<keyword evidence="3" id="KW-1133">Transmembrane helix</keyword>
<dbReference type="GO" id="GO:1990281">
    <property type="term" value="C:efflux pump complex"/>
    <property type="evidence" value="ECO:0007669"/>
    <property type="project" value="TreeGrafter"/>
</dbReference>
<dbReference type="RefSeq" id="WP_085784950.1">
    <property type="nucleotide sequence ID" value="NZ_CP008743.1"/>
</dbReference>
<evidence type="ECO:0000313" key="5">
    <source>
        <dbReference type="EMBL" id="ARN85388.1"/>
    </source>
</evidence>
<dbReference type="KEGG" id="naf:GQ61_08915"/>
<dbReference type="Gene3D" id="2.40.50.100">
    <property type="match status" value="1"/>
</dbReference>
<evidence type="ECO:0000259" key="4">
    <source>
        <dbReference type="Pfam" id="PF25973"/>
    </source>
</evidence>
<evidence type="ECO:0000313" key="6">
    <source>
        <dbReference type="Proteomes" id="UP000237351"/>
    </source>
</evidence>
<evidence type="ECO:0000256" key="1">
    <source>
        <dbReference type="ARBA" id="ARBA00009477"/>
    </source>
</evidence>
<keyword evidence="3" id="KW-0472">Membrane</keyword>
<accession>A0A1W6N6G1</accession>
<dbReference type="Proteomes" id="UP000237351">
    <property type="component" value="Chromosome"/>
</dbReference>
<dbReference type="NCBIfam" id="TIGR01730">
    <property type="entry name" value="RND_mfp"/>
    <property type="match status" value="1"/>
</dbReference>
<protein>
    <recommendedName>
        <fullName evidence="4">CzcB-like barrel-sandwich hybrid domain-containing protein</fullName>
    </recommendedName>
</protein>
<feature type="coiled-coil region" evidence="2">
    <location>
        <begin position="101"/>
        <end position="131"/>
    </location>
</feature>
<feature type="coiled-coil region" evidence="2">
    <location>
        <begin position="156"/>
        <end position="183"/>
    </location>
</feature>
<evidence type="ECO:0000256" key="3">
    <source>
        <dbReference type="SAM" id="Phobius"/>
    </source>
</evidence>
<reference evidence="5 6" key="1">
    <citation type="submission" date="2014-06" db="EMBL/GenBank/DDBJ databases">
        <title>The genome of the endonuclear symbiont Nucleicultrix amoebiphila.</title>
        <authorList>
            <person name="Schulz F."/>
            <person name="Horn M."/>
        </authorList>
    </citation>
    <scope>NUCLEOTIDE SEQUENCE [LARGE SCALE GENOMIC DNA]</scope>
    <source>
        <strain evidence="5 6">FS5</strain>
    </source>
</reference>
<dbReference type="Gene3D" id="1.10.287.470">
    <property type="entry name" value="Helix hairpin bin"/>
    <property type="match status" value="1"/>
</dbReference>
<sequence length="316" mass="34746">MKKDLFALHRILYIIAALGVIGGISMVIRDQKTPKISHPVTLPSSSPYKDFIAGAGIIEAQTENIKLGSLVSGIVEKVLVEVGAHVKKGEPLFSLNPRQAKDALNSKLAQLEKAKASIIQAQTNLNDAQDKFKLVKGLKDASAISKEEFITRRNNVMIAEAALQSAKADIKTAEADVETAQTTLDLQRIRAPIDCTILQINIHPGEYVPTTQLATPLMILGGVQNFHIRVDIDETDAWRFQPNTNATAFLRGNSSIKIPLKFQYTEPYVVPKKSLTGDSTERIDVRVLQVIYSFDPKDMPSYIGQQVDVYIEAPPS</sequence>
<keyword evidence="3" id="KW-0812">Transmembrane</keyword>
<dbReference type="InterPro" id="IPR006143">
    <property type="entry name" value="RND_pump_MFP"/>
</dbReference>
<dbReference type="InterPro" id="IPR058647">
    <property type="entry name" value="BSH_CzcB-like"/>
</dbReference>
<dbReference type="STRING" id="1414854.GQ61_08915"/>
<keyword evidence="6" id="KW-1185">Reference proteome</keyword>
<feature type="transmembrane region" description="Helical" evidence="3">
    <location>
        <begin position="6"/>
        <end position="28"/>
    </location>
</feature>
<dbReference type="EMBL" id="CP008743">
    <property type="protein sequence ID" value="ARN85388.1"/>
    <property type="molecule type" value="Genomic_DNA"/>
</dbReference>
<evidence type="ECO:0000256" key="2">
    <source>
        <dbReference type="SAM" id="Coils"/>
    </source>
</evidence>
<organism evidence="5 6">
    <name type="scientific">Candidatus Nucleicultrix amoebiphila FS5</name>
    <dbReference type="NCBI Taxonomy" id="1414854"/>
    <lineage>
        <taxon>Bacteria</taxon>
        <taxon>Pseudomonadati</taxon>
        <taxon>Pseudomonadota</taxon>
        <taxon>Alphaproteobacteria</taxon>
        <taxon>Holosporales</taxon>
        <taxon>Candidatus Nucleicultricaceae</taxon>
        <taxon>Candidatus Nucleicultrix</taxon>
    </lineage>
</organism>
<keyword evidence="2" id="KW-0175">Coiled coil</keyword>
<dbReference type="PANTHER" id="PTHR30469">
    <property type="entry name" value="MULTIDRUG RESISTANCE PROTEIN MDTA"/>
    <property type="match status" value="1"/>
</dbReference>
<dbReference type="Gene3D" id="2.40.30.170">
    <property type="match status" value="1"/>
</dbReference>
<dbReference type="Pfam" id="PF25973">
    <property type="entry name" value="BSH_CzcB"/>
    <property type="match status" value="1"/>
</dbReference>
<proteinExistence type="inferred from homology"/>
<name>A0A1W6N6G1_9PROT</name>
<dbReference type="PANTHER" id="PTHR30469:SF15">
    <property type="entry name" value="HLYD FAMILY OF SECRETION PROTEINS"/>
    <property type="match status" value="1"/>
</dbReference>
<gene>
    <name evidence="5" type="ORF">GQ61_08915</name>
</gene>
<dbReference type="AlphaFoldDB" id="A0A1W6N6G1"/>
<feature type="domain" description="CzcB-like barrel-sandwich hybrid" evidence="4">
    <location>
        <begin position="71"/>
        <end position="211"/>
    </location>
</feature>
<dbReference type="GO" id="GO:0015562">
    <property type="term" value="F:efflux transmembrane transporter activity"/>
    <property type="evidence" value="ECO:0007669"/>
    <property type="project" value="TreeGrafter"/>
</dbReference>
<comment type="similarity">
    <text evidence="1">Belongs to the membrane fusion protein (MFP) (TC 8.A.1) family.</text>
</comment>
<dbReference type="OrthoDB" id="9785187at2"/>
<dbReference type="SUPFAM" id="SSF111369">
    <property type="entry name" value="HlyD-like secretion proteins"/>
    <property type="match status" value="1"/>
</dbReference>